<comment type="subcellular location">
    <subcellularLocation>
        <location evidence="1">Cell inner membrane</location>
        <topology evidence="1">Peripheral membrane protein</topology>
    </subcellularLocation>
</comment>
<reference evidence="8" key="1">
    <citation type="submission" date="2016-10" db="EMBL/GenBank/DDBJ databases">
        <authorList>
            <person name="Varghese N."/>
            <person name="Submissions S."/>
        </authorList>
    </citation>
    <scope>NUCLEOTIDE SEQUENCE [LARGE SCALE GENOMIC DNA]</scope>
    <source>
        <strain evidence="8">DSM 21857</strain>
    </source>
</reference>
<gene>
    <name evidence="7" type="ORF">SAMN03080618_00411</name>
</gene>
<evidence type="ECO:0000313" key="7">
    <source>
        <dbReference type="EMBL" id="SFI43335.1"/>
    </source>
</evidence>
<dbReference type="GO" id="GO:0005886">
    <property type="term" value="C:plasma membrane"/>
    <property type="evidence" value="ECO:0007669"/>
    <property type="project" value="UniProtKB-SubCell"/>
</dbReference>
<dbReference type="InterPro" id="IPR027417">
    <property type="entry name" value="P-loop_NTPase"/>
</dbReference>
<dbReference type="InterPro" id="IPR003593">
    <property type="entry name" value="AAA+_ATPase"/>
</dbReference>
<accession>A0A1I3I5S4</accession>
<dbReference type="PROSITE" id="PS50893">
    <property type="entry name" value="ABC_TRANSPORTER_2"/>
    <property type="match status" value="1"/>
</dbReference>
<proteinExistence type="inferred from homology"/>
<dbReference type="InterPro" id="IPR050319">
    <property type="entry name" value="ABC_transp_ATP-bind"/>
</dbReference>
<dbReference type="SUPFAM" id="SSF52540">
    <property type="entry name" value="P-loop containing nucleoside triphosphate hydrolases"/>
    <property type="match status" value="1"/>
</dbReference>
<dbReference type="RefSeq" id="WP_091517990.1">
    <property type="nucleotide sequence ID" value="NZ_FORF01000002.1"/>
</dbReference>
<keyword evidence="4" id="KW-0547">Nucleotide-binding</keyword>
<dbReference type="Proteomes" id="UP000242763">
    <property type="component" value="Unassembled WGS sequence"/>
</dbReference>
<evidence type="ECO:0000313" key="8">
    <source>
        <dbReference type="Proteomes" id="UP000242763"/>
    </source>
</evidence>
<dbReference type="CDD" id="cd03257">
    <property type="entry name" value="ABC_NikE_OppD_transporters"/>
    <property type="match status" value="1"/>
</dbReference>
<comment type="similarity">
    <text evidence="2">Belongs to the ABC transporter superfamily.</text>
</comment>
<evidence type="ECO:0000256" key="1">
    <source>
        <dbReference type="ARBA" id="ARBA00004417"/>
    </source>
</evidence>
<dbReference type="InterPro" id="IPR003439">
    <property type="entry name" value="ABC_transporter-like_ATP-bd"/>
</dbReference>
<organism evidence="7 8">
    <name type="scientific">Aquamicrobium aerolatum DSM 21857</name>
    <dbReference type="NCBI Taxonomy" id="1121003"/>
    <lineage>
        <taxon>Bacteria</taxon>
        <taxon>Pseudomonadati</taxon>
        <taxon>Pseudomonadota</taxon>
        <taxon>Alphaproteobacteria</taxon>
        <taxon>Hyphomicrobiales</taxon>
        <taxon>Phyllobacteriaceae</taxon>
        <taxon>Aerobium</taxon>
    </lineage>
</organism>
<evidence type="ECO:0000256" key="3">
    <source>
        <dbReference type="ARBA" id="ARBA00022448"/>
    </source>
</evidence>
<dbReference type="Pfam" id="PF00005">
    <property type="entry name" value="ABC_tran"/>
    <property type="match status" value="1"/>
</dbReference>
<dbReference type="InterPro" id="IPR013563">
    <property type="entry name" value="Oligopep_ABC_C"/>
</dbReference>
<evidence type="ECO:0000256" key="2">
    <source>
        <dbReference type="ARBA" id="ARBA00005417"/>
    </source>
</evidence>
<dbReference type="PANTHER" id="PTHR43776">
    <property type="entry name" value="TRANSPORT ATP-BINDING PROTEIN"/>
    <property type="match status" value="1"/>
</dbReference>
<sequence>MITVNGLAKHYALPERFLRFNPFRKKGASPRVLRAVDGVDFSILEGEVLGLVGESGCGKSTMARLMVGLERPTDGDVMFGSASAHDLKEQDRRAFHRRVQMVFQDPYGSLNPQHKVGELIARPLLYQRMKLTAAERQEAVVRALTEAGLTPVEQYLDKFPHQLSGGQRQRVCIARAIVLQPELLVADEPISMLDVSIKWGIIQLLKKLVAQRRLALLYITHDLSSAGAICDKLAIMYLGKIVEYGPAAEILKSPRHPYTRALLGATPSIDPKGKRPSIEIKGAIPNASNLPTGCRFHPRCPIAQPICAVSEPQADASNEHRVMCHFADAAPVEQE</sequence>
<dbReference type="AlphaFoldDB" id="A0A1I3I5S4"/>
<dbReference type="SMART" id="SM00382">
    <property type="entry name" value="AAA"/>
    <property type="match status" value="1"/>
</dbReference>
<dbReference type="OrthoDB" id="9815712at2"/>
<dbReference type="STRING" id="1121003.SAMN03080618_00411"/>
<dbReference type="InterPro" id="IPR017871">
    <property type="entry name" value="ABC_transporter-like_CS"/>
</dbReference>
<dbReference type="GO" id="GO:0016887">
    <property type="term" value="F:ATP hydrolysis activity"/>
    <property type="evidence" value="ECO:0007669"/>
    <property type="project" value="InterPro"/>
</dbReference>
<dbReference type="PROSITE" id="PS00211">
    <property type="entry name" value="ABC_TRANSPORTER_1"/>
    <property type="match status" value="1"/>
</dbReference>
<keyword evidence="3" id="KW-0813">Transport</keyword>
<dbReference type="Gene3D" id="3.40.50.300">
    <property type="entry name" value="P-loop containing nucleotide triphosphate hydrolases"/>
    <property type="match status" value="1"/>
</dbReference>
<keyword evidence="5 7" id="KW-0067">ATP-binding</keyword>
<evidence type="ECO:0000256" key="5">
    <source>
        <dbReference type="ARBA" id="ARBA00022840"/>
    </source>
</evidence>
<evidence type="ECO:0000256" key="4">
    <source>
        <dbReference type="ARBA" id="ARBA00022741"/>
    </source>
</evidence>
<dbReference type="GO" id="GO:0055085">
    <property type="term" value="P:transmembrane transport"/>
    <property type="evidence" value="ECO:0007669"/>
    <property type="project" value="UniProtKB-ARBA"/>
</dbReference>
<keyword evidence="8" id="KW-1185">Reference proteome</keyword>
<dbReference type="GO" id="GO:0015833">
    <property type="term" value="P:peptide transport"/>
    <property type="evidence" value="ECO:0007669"/>
    <property type="project" value="InterPro"/>
</dbReference>
<evidence type="ECO:0000259" key="6">
    <source>
        <dbReference type="PROSITE" id="PS50893"/>
    </source>
</evidence>
<feature type="domain" description="ABC transporter" evidence="6">
    <location>
        <begin position="18"/>
        <end position="263"/>
    </location>
</feature>
<name>A0A1I3I5S4_9HYPH</name>
<dbReference type="GO" id="GO:0005524">
    <property type="term" value="F:ATP binding"/>
    <property type="evidence" value="ECO:0007669"/>
    <property type="project" value="UniProtKB-KW"/>
</dbReference>
<dbReference type="FunFam" id="3.40.50.300:FF:000016">
    <property type="entry name" value="Oligopeptide ABC transporter ATP-binding component"/>
    <property type="match status" value="1"/>
</dbReference>
<dbReference type="EMBL" id="FORF01000002">
    <property type="protein sequence ID" value="SFI43335.1"/>
    <property type="molecule type" value="Genomic_DNA"/>
</dbReference>
<dbReference type="NCBIfam" id="TIGR01727">
    <property type="entry name" value="oligo_HPY"/>
    <property type="match status" value="1"/>
</dbReference>
<protein>
    <submittedName>
        <fullName evidence="7">Peptide/nickel transport system ATP-binding protein</fullName>
    </submittedName>
</protein>
<dbReference type="Pfam" id="PF08352">
    <property type="entry name" value="oligo_HPY"/>
    <property type="match status" value="1"/>
</dbReference>